<feature type="domain" description="Bacterial type II secretion system protein E" evidence="2">
    <location>
        <begin position="194"/>
        <end position="208"/>
    </location>
</feature>
<dbReference type="Gene3D" id="3.30.450.90">
    <property type="match status" value="1"/>
</dbReference>
<dbReference type="SUPFAM" id="SSF52540">
    <property type="entry name" value="P-loop containing nucleoside triphosphate hydrolases"/>
    <property type="match status" value="1"/>
</dbReference>
<dbReference type="PROSITE" id="PS00662">
    <property type="entry name" value="T2SP_E"/>
    <property type="match status" value="1"/>
</dbReference>
<dbReference type="GO" id="GO:0016887">
    <property type="term" value="F:ATP hydrolysis activity"/>
    <property type="evidence" value="ECO:0007669"/>
    <property type="project" value="InterPro"/>
</dbReference>
<dbReference type="SMART" id="SM00382">
    <property type="entry name" value="AAA"/>
    <property type="match status" value="1"/>
</dbReference>
<dbReference type="GeneID" id="46921178"/>
<sequence>MGIRALLDLVLDKKASDLHLVARSTPKIRVDGELISTGSAILTSNDIEEICLPLLDEEQKIELKSAKELDFIVDTPKNGRFRANYYLTMNGELSAAFRMIPLETPTLDDICAPDIFFDLAKKQKGLILVTGATGSGKSTTLAAILNEINQNQNRHIITIEDPVEFIHTSKKSLFSHRNVGSDTNSFSRALKYALRQDPDVILVGEMRDKETMSMTIEAAQTGHLVLATLHTNSAISSIDRIIDSFGEGDQSYIRSSLSSSLIAVISQNLLPKIGGGRVALYEIMLNNIAISNLIREGKTHQIISQMQIGSSQSGMRVMANEIQKALNENIITKEIAMQFGAQNLNLMEQN</sequence>
<reference evidence="4" key="2">
    <citation type="journal article" date="2017" name="Genome Biol. Evol.">
        <title>Comparative genomic analysis identifies a Campylobacter clade deficient in selenium metabolism.</title>
        <authorList>
            <person name="Miller W.G."/>
            <person name="Yee E."/>
            <person name="Lopes B.S."/>
            <person name="Chapman M.H."/>
            <person name="Huynh S."/>
            <person name="Bono J.L."/>
            <person name="Parker C.T."/>
            <person name="Strachan N.J.C."/>
            <person name="Forbes K.J."/>
        </authorList>
    </citation>
    <scope>NUCLEOTIDE SEQUENCE [LARGE SCALE GENOMIC DNA]</scope>
    <source>
        <strain evidence="4">NCTC 13004</strain>
    </source>
</reference>
<dbReference type="GO" id="GO:0005524">
    <property type="term" value="F:ATP binding"/>
    <property type="evidence" value="ECO:0007669"/>
    <property type="project" value="InterPro"/>
</dbReference>
<comment type="similarity">
    <text evidence="1">Belongs to the GSP E family.</text>
</comment>
<dbReference type="CDD" id="cd01131">
    <property type="entry name" value="PilT"/>
    <property type="match status" value="1"/>
</dbReference>
<gene>
    <name evidence="3" type="ORF">CLAN_0702</name>
</gene>
<dbReference type="AlphaFoldDB" id="A0A1X9SMK5"/>
<accession>A0A1X9SMK5</accession>
<dbReference type="Gene3D" id="3.40.50.300">
    <property type="entry name" value="P-loop containing nucleotide triphosphate hydrolases"/>
    <property type="match status" value="1"/>
</dbReference>
<dbReference type="Pfam" id="PF00437">
    <property type="entry name" value="T2SSE"/>
    <property type="match status" value="1"/>
</dbReference>
<reference evidence="4" key="1">
    <citation type="journal article" date="2017" name="Genome Biol. Evol.">
        <title>Comparative Genomic Analysis Identifies a Campylobacter Clade Deficient in Selenium Metabolism.</title>
        <authorList>
            <person name="Miller W.G."/>
            <person name="Yee E."/>
            <person name="Lopes B.S."/>
            <person name="Chapman M.H."/>
            <person name="Huynh S."/>
            <person name="Bono J.L."/>
            <person name="Parker C.T."/>
            <person name="Strachan N.J.C."/>
            <person name="Forbes K.J."/>
        </authorList>
    </citation>
    <scope>NUCLEOTIDE SEQUENCE [LARGE SCALE GENOMIC DNA]</scope>
    <source>
        <strain evidence="4">NCTC 13004</strain>
    </source>
</reference>
<dbReference type="Proteomes" id="UP000202031">
    <property type="component" value="Chromosome"/>
</dbReference>
<evidence type="ECO:0000259" key="2">
    <source>
        <dbReference type="PROSITE" id="PS00662"/>
    </source>
</evidence>
<organism evidence="3 4">
    <name type="scientific">Campylobacter lanienae NCTC 13004</name>
    <dbReference type="NCBI Taxonomy" id="1031753"/>
    <lineage>
        <taxon>Bacteria</taxon>
        <taxon>Pseudomonadati</taxon>
        <taxon>Campylobacterota</taxon>
        <taxon>Epsilonproteobacteria</taxon>
        <taxon>Campylobacterales</taxon>
        <taxon>Campylobacteraceae</taxon>
        <taxon>Campylobacter</taxon>
    </lineage>
</organism>
<dbReference type="NCBIfam" id="TIGR01420">
    <property type="entry name" value="pilT_fam"/>
    <property type="match status" value="1"/>
</dbReference>
<dbReference type="PANTHER" id="PTHR30486">
    <property type="entry name" value="TWITCHING MOTILITY PROTEIN PILT"/>
    <property type="match status" value="1"/>
</dbReference>
<dbReference type="KEGG" id="clx:CLAN_0702"/>
<dbReference type="InterPro" id="IPR003593">
    <property type="entry name" value="AAA+_ATPase"/>
</dbReference>
<name>A0A1X9SMK5_9BACT</name>
<dbReference type="InterPro" id="IPR050921">
    <property type="entry name" value="T4SS_GSP_E_ATPase"/>
</dbReference>
<evidence type="ECO:0000313" key="3">
    <source>
        <dbReference type="EMBL" id="ARQ97449.1"/>
    </source>
</evidence>
<evidence type="ECO:0000256" key="1">
    <source>
        <dbReference type="ARBA" id="ARBA00006611"/>
    </source>
</evidence>
<proteinExistence type="inferred from homology"/>
<dbReference type="EMBL" id="CP015578">
    <property type="protein sequence ID" value="ARQ97449.1"/>
    <property type="molecule type" value="Genomic_DNA"/>
</dbReference>
<dbReference type="RefSeq" id="WP_100590603.1">
    <property type="nucleotide sequence ID" value="NZ_CP015578.1"/>
</dbReference>
<evidence type="ECO:0000313" key="4">
    <source>
        <dbReference type="Proteomes" id="UP000202031"/>
    </source>
</evidence>
<dbReference type="InterPro" id="IPR027417">
    <property type="entry name" value="P-loop_NTPase"/>
</dbReference>
<dbReference type="InterPro" id="IPR001482">
    <property type="entry name" value="T2SS/T4SS_dom"/>
</dbReference>
<dbReference type="InterPro" id="IPR006321">
    <property type="entry name" value="PilT/PilU"/>
</dbReference>
<dbReference type="PANTHER" id="PTHR30486:SF6">
    <property type="entry name" value="TYPE IV PILUS RETRACTATION ATPASE PILT"/>
    <property type="match status" value="1"/>
</dbReference>
<protein>
    <submittedName>
        <fullName evidence="3">Type II/IV secretion system protein, PilT/PilU family</fullName>
    </submittedName>
</protein>